<dbReference type="NCBIfam" id="TIGR01428">
    <property type="entry name" value="HAD_type_II"/>
    <property type="match status" value="1"/>
</dbReference>
<name>A0A147K5U3_9BACI</name>
<dbReference type="NCBIfam" id="TIGR01493">
    <property type="entry name" value="HAD-SF-IA-v2"/>
    <property type="match status" value="1"/>
</dbReference>
<dbReference type="GO" id="GO:0019120">
    <property type="term" value="F:hydrolase activity, acting on acid halide bonds, in C-halide compounds"/>
    <property type="evidence" value="ECO:0007669"/>
    <property type="project" value="InterPro"/>
</dbReference>
<dbReference type="SFLD" id="SFLDS00003">
    <property type="entry name" value="Haloacid_Dehalogenase"/>
    <property type="match status" value="1"/>
</dbReference>
<dbReference type="InterPro" id="IPR036412">
    <property type="entry name" value="HAD-like_sf"/>
</dbReference>
<sequence>MVSNIKAIVFDVYGTLFDVHSIVKKCEEEFGDKGQEVSLIWRQKQVEYSFLRELMGRYQPFSKITFDALKYAVSSVGIQPKEEQLLQLMAEYQHLTPYKEVETVLSSLKGKQLAVFSNGSRDMLEPLLNNSGLQSYFSSILSVDDRKAFKPTPTSYTAVLEELQVERKEVLFLSSNGWDISGAKSFGFQTAWVNRKGSPREQLDLQPDIEIEDLSELVNLL</sequence>
<keyword evidence="2" id="KW-0378">Hydrolase</keyword>
<dbReference type="InterPro" id="IPR006328">
    <property type="entry name" value="2-HAD"/>
</dbReference>
<dbReference type="Pfam" id="PF00702">
    <property type="entry name" value="Hydrolase"/>
    <property type="match status" value="1"/>
</dbReference>
<dbReference type="SFLD" id="SFLDG01135">
    <property type="entry name" value="C1.5.6:_HAD__Beta-PGM__Phospha"/>
    <property type="match status" value="1"/>
</dbReference>
<evidence type="ECO:0000313" key="3">
    <source>
        <dbReference type="EMBL" id="KUP05175.1"/>
    </source>
</evidence>
<dbReference type="InterPro" id="IPR023214">
    <property type="entry name" value="HAD_sf"/>
</dbReference>
<dbReference type="NCBIfam" id="TIGR01549">
    <property type="entry name" value="HAD-SF-IA-v1"/>
    <property type="match status" value="1"/>
</dbReference>
<evidence type="ECO:0000256" key="2">
    <source>
        <dbReference type="ARBA" id="ARBA00022801"/>
    </source>
</evidence>
<evidence type="ECO:0000313" key="4">
    <source>
        <dbReference type="Proteomes" id="UP000074108"/>
    </source>
</evidence>
<comment type="similarity">
    <text evidence="1">Belongs to the HAD-like hydrolase superfamily. S-2-haloalkanoic acid dehalogenase family.</text>
</comment>
<dbReference type="NCBIfam" id="TIGR01509">
    <property type="entry name" value="HAD-SF-IA-v3"/>
    <property type="match status" value="1"/>
</dbReference>
<accession>A0A147K5U3</accession>
<dbReference type="SFLD" id="SFLDG01129">
    <property type="entry name" value="C1.5:_HAD__Beta-PGM__Phosphata"/>
    <property type="match status" value="1"/>
</dbReference>
<comment type="caution">
    <text evidence="3">The sequence shown here is derived from an EMBL/GenBank/DDBJ whole genome shotgun (WGS) entry which is preliminary data.</text>
</comment>
<dbReference type="OrthoDB" id="264363at2"/>
<dbReference type="PATRIC" id="fig|1150625.3.peg.2736"/>
<gene>
    <name evidence="3" type="ORF">Q75_13005</name>
</gene>
<dbReference type="AlphaFoldDB" id="A0A147K5U3"/>
<organism evidence="3 4">
    <name type="scientific">Bacillus coahuilensis p1.1.43</name>
    <dbReference type="NCBI Taxonomy" id="1150625"/>
    <lineage>
        <taxon>Bacteria</taxon>
        <taxon>Bacillati</taxon>
        <taxon>Bacillota</taxon>
        <taxon>Bacilli</taxon>
        <taxon>Bacillales</taxon>
        <taxon>Bacillaceae</taxon>
        <taxon>Bacillus</taxon>
    </lineage>
</organism>
<dbReference type="PANTHER" id="PTHR43316">
    <property type="entry name" value="HYDROLASE, HALOACID DELAHOGENASE-RELATED"/>
    <property type="match status" value="1"/>
</dbReference>
<dbReference type="PRINTS" id="PR00413">
    <property type="entry name" value="HADHALOGNASE"/>
</dbReference>
<dbReference type="SFLD" id="SFLDF00045">
    <property type="entry name" value="2-haloacid_dehalogenase"/>
    <property type="match status" value="1"/>
</dbReference>
<protein>
    <submittedName>
        <fullName evidence="3">Haloacid dehalogenase</fullName>
    </submittedName>
</protein>
<dbReference type="CDD" id="cd02588">
    <property type="entry name" value="HAD_L2-DEX"/>
    <property type="match status" value="1"/>
</dbReference>
<dbReference type="EMBL" id="LDYG01000042">
    <property type="protein sequence ID" value="KUP05175.1"/>
    <property type="molecule type" value="Genomic_DNA"/>
</dbReference>
<dbReference type="Proteomes" id="UP000074108">
    <property type="component" value="Unassembled WGS sequence"/>
</dbReference>
<dbReference type="InterPro" id="IPR023198">
    <property type="entry name" value="PGP-like_dom2"/>
</dbReference>
<dbReference type="STRING" id="1150625.Q75_13005"/>
<dbReference type="InterPro" id="IPR006439">
    <property type="entry name" value="HAD-SF_hydro_IA"/>
</dbReference>
<dbReference type="PANTHER" id="PTHR43316:SF3">
    <property type="entry name" value="HALOACID DEHALOGENASE, TYPE II (AFU_ORTHOLOGUE AFUA_2G07750)-RELATED"/>
    <property type="match status" value="1"/>
</dbReference>
<dbReference type="InterPro" id="IPR051540">
    <property type="entry name" value="S-2-haloacid_dehalogenase"/>
</dbReference>
<reference evidence="3 4" key="1">
    <citation type="journal article" date="2016" name="Front. Microbiol.">
        <title>Microevolution Analysis of Bacillus coahuilensis Unveils Differences in Phosphorus Acquisition Strategies and Their Regulation.</title>
        <authorList>
            <person name="Gomez-Lunar Z."/>
            <person name="Hernandez-Gonzalez I."/>
            <person name="Rodriguez-Torres M.D."/>
            <person name="Souza V."/>
            <person name="Olmedo-Alvarez G."/>
        </authorList>
    </citation>
    <scope>NUCLEOTIDE SEQUENCE [LARGE SCALE GENOMIC DNA]</scope>
    <source>
        <strain evidence="4">p1.1.43</strain>
    </source>
</reference>
<evidence type="ECO:0000256" key="1">
    <source>
        <dbReference type="ARBA" id="ARBA00008106"/>
    </source>
</evidence>
<proteinExistence type="inferred from homology"/>
<dbReference type="Gene3D" id="1.10.150.240">
    <property type="entry name" value="Putative phosphatase, domain 2"/>
    <property type="match status" value="1"/>
</dbReference>
<dbReference type="Gene3D" id="3.40.50.1000">
    <property type="entry name" value="HAD superfamily/HAD-like"/>
    <property type="match status" value="1"/>
</dbReference>
<keyword evidence="4" id="KW-1185">Reference proteome</keyword>
<dbReference type="RefSeq" id="WP_059351607.1">
    <property type="nucleotide sequence ID" value="NZ_LDYG01000042.1"/>
</dbReference>
<dbReference type="SUPFAM" id="SSF56784">
    <property type="entry name" value="HAD-like"/>
    <property type="match status" value="1"/>
</dbReference>